<evidence type="ECO:0000313" key="1">
    <source>
        <dbReference type="EMBL" id="MBU3852034.1"/>
    </source>
</evidence>
<dbReference type="Proteomes" id="UP000777303">
    <property type="component" value="Unassembled WGS sequence"/>
</dbReference>
<dbReference type="EMBL" id="JAHLFS010000060">
    <property type="protein sequence ID" value="MBU3852034.1"/>
    <property type="molecule type" value="Genomic_DNA"/>
</dbReference>
<accession>A0A948TJS6</accession>
<gene>
    <name evidence="1" type="ORF">H9901_04980</name>
</gene>
<dbReference type="Gene3D" id="3.40.50.11250">
    <property type="entry name" value="Protein of unknown function DUF3013"/>
    <property type="match status" value="1"/>
</dbReference>
<evidence type="ECO:0000313" key="2">
    <source>
        <dbReference type="Proteomes" id="UP000777303"/>
    </source>
</evidence>
<dbReference type="InterPro" id="IPR021380">
    <property type="entry name" value="DUF3013"/>
</dbReference>
<comment type="caution">
    <text evidence="1">The sequence shown here is derived from an EMBL/GenBank/DDBJ whole genome shotgun (WGS) entry which is preliminary data.</text>
</comment>
<dbReference type="Pfam" id="PF11217">
    <property type="entry name" value="DUF3013"/>
    <property type="match status" value="1"/>
</dbReference>
<name>A0A948TJS6_9LACO</name>
<reference evidence="1" key="2">
    <citation type="submission" date="2021-04" db="EMBL/GenBank/DDBJ databases">
        <authorList>
            <person name="Gilroy R."/>
        </authorList>
    </citation>
    <scope>NUCLEOTIDE SEQUENCE</scope>
    <source>
        <strain evidence="1">F6-6636</strain>
    </source>
</reference>
<protein>
    <submittedName>
        <fullName evidence="1">DUF3013 family protein</fullName>
    </submittedName>
</protein>
<proteinExistence type="predicted"/>
<dbReference type="AlphaFoldDB" id="A0A948TJS6"/>
<reference evidence="1" key="1">
    <citation type="journal article" date="2021" name="PeerJ">
        <title>Extensive microbial diversity within the chicken gut microbiome revealed by metagenomics and culture.</title>
        <authorList>
            <person name="Gilroy R."/>
            <person name="Ravi A."/>
            <person name="Getino M."/>
            <person name="Pursley I."/>
            <person name="Horton D.L."/>
            <person name="Alikhan N.F."/>
            <person name="Baker D."/>
            <person name="Gharbi K."/>
            <person name="Hall N."/>
            <person name="Watson M."/>
            <person name="Adriaenssens E.M."/>
            <person name="Foster-Nyarko E."/>
            <person name="Jarju S."/>
            <person name="Secka A."/>
            <person name="Antonio M."/>
            <person name="Oren A."/>
            <person name="Chaudhuri R.R."/>
            <person name="La Ragione R."/>
            <person name="Hildebrand F."/>
            <person name="Pallen M.J."/>
        </authorList>
    </citation>
    <scope>NUCLEOTIDE SEQUENCE</scope>
    <source>
        <strain evidence="1">F6-6636</strain>
    </source>
</reference>
<organism evidence="1 2">
    <name type="scientific">Candidatus Paralactobacillus gallistercoris</name>
    <dbReference type="NCBI Taxonomy" id="2838724"/>
    <lineage>
        <taxon>Bacteria</taxon>
        <taxon>Bacillati</taxon>
        <taxon>Bacillota</taxon>
        <taxon>Bacilli</taxon>
        <taxon>Lactobacillales</taxon>
        <taxon>Lactobacillaceae</taxon>
        <taxon>Lactobacillus</taxon>
    </lineage>
</organism>
<sequence>MTSKKKKQSMLDYFETKMNQLDFDGDLSLNWDPSAHVFELMITMTANNHEHITLENQAGTTTADEEISYEDAILFYDRKRVDGDEYAANYLATLPFDAKQGMSIAEADGFFTYFQDVLDDGMSDLLDFLDPNTDQTTFELQWSNEQFAAAVAAQAPYKQKEWLAYPKY</sequence>